<sequence length="256" mass="27059">MTSPAMADPPARPPARGVRAGVLMLCVFVVAELVMVLVSVLVLVPFALADPALLDGALPTWPLLALLTVPTTVAALVALGGTALLGAGPKSGRVRRELAIRWKWRDLGTGLAFGAGGLLLTIPAAALWSAWVGDDANSAVGDAFADRELGPTVAVLAFVVVWLIAPLGEEVLFRGVLWRALEHWRWNRWVVFAVTTVVFSLAHLELLRTPLLLVLSVPIGLARMYTGNLLASVVAHQMNNLLPALAVLLSTTGVLP</sequence>
<keyword evidence="1" id="KW-0812">Transmembrane</keyword>
<dbReference type="InterPro" id="IPR003675">
    <property type="entry name" value="Rce1/LyrA-like_dom"/>
</dbReference>
<gene>
    <name evidence="3" type="ORF">FHS29_007304</name>
</gene>
<dbReference type="GO" id="GO:0004175">
    <property type="term" value="F:endopeptidase activity"/>
    <property type="evidence" value="ECO:0007669"/>
    <property type="project" value="UniProtKB-ARBA"/>
</dbReference>
<accession>A0A841CZD9</accession>
<keyword evidence="1" id="KW-1133">Transmembrane helix</keyword>
<feature type="transmembrane region" description="Helical" evidence="1">
    <location>
        <begin position="61"/>
        <end position="86"/>
    </location>
</feature>
<feature type="domain" description="CAAX prenyl protease 2/Lysostaphin resistance protein A-like" evidence="2">
    <location>
        <begin position="154"/>
        <end position="242"/>
    </location>
</feature>
<feature type="transmembrane region" description="Helical" evidence="1">
    <location>
        <begin position="149"/>
        <end position="168"/>
    </location>
</feature>
<evidence type="ECO:0000313" key="4">
    <source>
        <dbReference type="Proteomes" id="UP000547510"/>
    </source>
</evidence>
<feature type="transmembrane region" description="Helical" evidence="1">
    <location>
        <begin position="107"/>
        <end position="129"/>
    </location>
</feature>
<feature type="transmembrane region" description="Helical" evidence="1">
    <location>
        <begin position="21"/>
        <end position="49"/>
    </location>
</feature>
<evidence type="ECO:0000313" key="3">
    <source>
        <dbReference type="EMBL" id="MBB5960676.1"/>
    </source>
</evidence>
<keyword evidence="1" id="KW-0472">Membrane</keyword>
<keyword evidence="4" id="KW-1185">Reference proteome</keyword>
<feature type="transmembrane region" description="Helical" evidence="1">
    <location>
        <begin position="189"/>
        <end position="206"/>
    </location>
</feature>
<dbReference type="GO" id="GO:0080120">
    <property type="term" value="P:CAAX-box protein maturation"/>
    <property type="evidence" value="ECO:0007669"/>
    <property type="project" value="UniProtKB-ARBA"/>
</dbReference>
<dbReference type="Proteomes" id="UP000547510">
    <property type="component" value="Unassembled WGS sequence"/>
</dbReference>
<evidence type="ECO:0000256" key="1">
    <source>
        <dbReference type="SAM" id="Phobius"/>
    </source>
</evidence>
<dbReference type="Pfam" id="PF02517">
    <property type="entry name" value="Rce1-like"/>
    <property type="match status" value="1"/>
</dbReference>
<protein>
    <recommendedName>
        <fullName evidence="2">CAAX prenyl protease 2/Lysostaphin resistance protein A-like domain-containing protein</fullName>
    </recommendedName>
</protein>
<dbReference type="RefSeq" id="WP_246441231.1">
    <property type="nucleotide sequence ID" value="NZ_JACHJN010000020.1"/>
</dbReference>
<name>A0A841CZD9_9PSEU</name>
<dbReference type="AlphaFoldDB" id="A0A841CZD9"/>
<proteinExistence type="predicted"/>
<reference evidence="3 4" key="1">
    <citation type="submission" date="2020-08" db="EMBL/GenBank/DDBJ databases">
        <title>Genomic Encyclopedia of Type Strains, Phase III (KMG-III): the genomes of soil and plant-associated and newly described type strains.</title>
        <authorList>
            <person name="Whitman W."/>
        </authorList>
    </citation>
    <scope>NUCLEOTIDE SEQUENCE [LARGE SCALE GENOMIC DNA]</scope>
    <source>
        <strain evidence="3 4">CECT 8640</strain>
    </source>
</reference>
<organism evidence="3 4">
    <name type="scientific">Saccharothrix tamanrassetensis</name>
    <dbReference type="NCBI Taxonomy" id="1051531"/>
    <lineage>
        <taxon>Bacteria</taxon>
        <taxon>Bacillati</taxon>
        <taxon>Actinomycetota</taxon>
        <taxon>Actinomycetes</taxon>
        <taxon>Pseudonocardiales</taxon>
        <taxon>Pseudonocardiaceae</taxon>
        <taxon>Saccharothrix</taxon>
    </lineage>
</organism>
<evidence type="ECO:0000259" key="2">
    <source>
        <dbReference type="Pfam" id="PF02517"/>
    </source>
</evidence>
<comment type="caution">
    <text evidence="3">The sequence shown here is derived from an EMBL/GenBank/DDBJ whole genome shotgun (WGS) entry which is preliminary data.</text>
</comment>
<dbReference type="EMBL" id="JACHJN010000020">
    <property type="protein sequence ID" value="MBB5960676.1"/>
    <property type="molecule type" value="Genomic_DNA"/>
</dbReference>